<reference evidence="2 3" key="2">
    <citation type="journal article" date="2013" name="PLoS ONE">
        <title>INDIGO - INtegrated Data Warehouse of MIcrobial GenOmes with Examples from the Red Sea Extremophiles.</title>
        <authorList>
            <person name="Alam I."/>
            <person name="Antunes A."/>
            <person name="Kamau A.A."/>
            <person name="Ba Alawi W."/>
            <person name="Kalkatawi M."/>
            <person name="Stingl U."/>
            <person name="Bajic V.B."/>
        </authorList>
    </citation>
    <scope>NUCLEOTIDE SEQUENCE [LARGE SCALE GENOMIC DNA]</scope>
    <source>
        <strain evidence="2 3">E1L3A</strain>
    </source>
</reference>
<comment type="caution">
    <text evidence="2">The sequence shown here is derived from an EMBL/GenBank/DDBJ whole genome shotgun (WGS) entry which is preliminary data.</text>
</comment>
<evidence type="ECO:0000259" key="1">
    <source>
        <dbReference type="Pfam" id="PF04248"/>
    </source>
</evidence>
<evidence type="ECO:0000313" key="3">
    <source>
        <dbReference type="Proteomes" id="UP000006242"/>
    </source>
</evidence>
<dbReference type="OrthoDB" id="4565346at2"/>
<dbReference type="Proteomes" id="UP000006242">
    <property type="component" value="Unassembled WGS sequence"/>
</dbReference>
<gene>
    <name evidence="2" type="ORF">SSPSH_002704</name>
</gene>
<dbReference type="Pfam" id="PF04248">
    <property type="entry name" value="NTP_transf_9"/>
    <property type="match status" value="1"/>
</dbReference>
<sequence>MTLTNNDKTVGWHYRGGERPPFAIQPGPGQESVWDYPRPPAILTCDKRIEVRLGARVIASTRAAFRVLETAGAPTYYLPPDTVDFDALVAVDAQSFCEWKGTARYWHVTDGQRRVARAAWSYPDARDRFAAIAGCIAFYCDRLDCRVDGQRAFAQPGGFYGGWVTPDIVGPFKGEPGTQGW</sequence>
<dbReference type="InterPro" id="IPR038694">
    <property type="entry name" value="DUF427_sf"/>
</dbReference>
<dbReference type="EMBL" id="AFNV02000019">
    <property type="protein sequence ID" value="ERJ18423.1"/>
    <property type="molecule type" value="Genomic_DNA"/>
</dbReference>
<name>F7Q3N5_9GAMM</name>
<proteinExistence type="predicted"/>
<dbReference type="RefSeq" id="WP_006912116.1">
    <property type="nucleotide sequence ID" value="NZ_AFNV02000019.1"/>
</dbReference>
<organism evidence="2 3">
    <name type="scientific">Salinisphaera shabanensis E1L3A</name>
    <dbReference type="NCBI Taxonomy" id="1033802"/>
    <lineage>
        <taxon>Bacteria</taxon>
        <taxon>Pseudomonadati</taxon>
        <taxon>Pseudomonadota</taxon>
        <taxon>Gammaproteobacteria</taxon>
        <taxon>Salinisphaerales</taxon>
        <taxon>Salinisphaeraceae</taxon>
        <taxon>Salinisphaera</taxon>
    </lineage>
</organism>
<dbReference type="PANTHER" id="PTHR43058:SF1">
    <property type="entry name" value="DUF427 DOMAIN-CONTAINING PROTEIN"/>
    <property type="match status" value="1"/>
</dbReference>
<dbReference type="STRING" id="1033802.SSPSH_002704"/>
<dbReference type="AlphaFoldDB" id="F7Q3N5"/>
<dbReference type="InterPro" id="IPR007361">
    <property type="entry name" value="DUF427"/>
</dbReference>
<dbReference type="Gene3D" id="2.170.150.40">
    <property type="entry name" value="Domain of unknown function (DUF427)"/>
    <property type="match status" value="1"/>
</dbReference>
<dbReference type="eggNOG" id="COG2343">
    <property type="taxonomic scope" value="Bacteria"/>
</dbReference>
<feature type="domain" description="DUF427" evidence="1">
    <location>
        <begin position="49"/>
        <end position="139"/>
    </location>
</feature>
<keyword evidence="3" id="KW-1185">Reference proteome</keyword>
<dbReference type="PANTHER" id="PTHR43058">
    <property type="entry name" value="SLR0655 PROTEIN"/>
    <property type="match status" value="1"/>
</dbReference>
<accession>F7Q3N5</accession>
<protein>
    <recommendedName>
        <fullName evidence="1">DUF427 domain-containing protein</fullName>
    </recommendedName>
</protein>
<reference evidence="2 3" key="1">
    <citation type="journal article" date="2011" name="J. Bacteriol.">
        <title>Genome sequence of Salinisphaera shabanensis, a gammaproteobacterium from the harsh, variable environment of the brine-seawater interface of the Shaban Deep in the Red Sea.</title>
        <authorList>
            <person name="Antunes A."/>
            <person name="Alam I."/>
            <person name="Bajic V.B."/>
            <person name="Stingl U."/>
        </authorList>
    </citation>
    <scope>NUCLEOTIDE SEQUENCE [LARGE SCALE GENOMIC DNA]</scope>
    <source>
        <strain evidence="2 3">E1L3A</strain>
    </source>
</reference>
<evidence type="ECO:0000313" key="2">
    <source>
        <dbReference type="EMBL" id="ERJ18423.1"/>
    </source>
</evidence>